<feature type="compositionally biased region" description="Acidic residues" evidence="3">
    <location>
        <begin position="34"/>
        <end position="45"/>
    </location>
</feature>
<name>A0A4P8WIL3_9EURY</name>
<sequence>MTNRTTRRRWLRGCGALSVVGLAGCLSDDIGSSETDDGPEGESTDLEFPPGLSSDGIDDPAALFDAHRSLVTATSFTGEYAITVRRTDETTDESTTTAPDFFEVRSEPGAERLEKTTFEGPDGSDVDHALYIDGDRGATNTSNHVTERTAGELVEASLNPMESWVRIADGEYDGTETIGAESVHSVSITGLEEQHVPDDELDEEGSILVDEDGLIRRFRAAQSGVRNDTRVELEASFEFSGIGETTVAEPAWVDDLEETGEKRFEVEPGSTVDFAGETSAWVGREPSAIAGVENPTLVLEEGESYTIGWSSGDGLAHNIEIRDENDEVVDDYETEVTTDPGPDQFLDIIASEEMAKYVCNPHEPLMNGDIEVR</sequence>
<dbReference type="OrthoDB" id="265568at2157"/>
<dbReference type="InterPro" id="IPR000923">
    <property type="entry name" value="BlueCu_1"/>
</dbReference>
<dbReference type="InterPro" id="IPR055959">
    <property type="entry name" value="DUF7537"/>
</dbReference>
<gene>
    <name evidence="5" type="ORF">FEJ81_13380</name>
</gene>
<dbReference type="AlphaFoldDB" id="A0A4P8WIL3"/>
<dbReference type="PROSITE" id="PS51257">
    <property type="entry name" value="PROKAR_LIPOPROTEIN"/>
    <property type="match status" value="1"/>
</dbReference>
<dbReference type="GO" id="GO:0009055">
    <property type="term" value="F:electron transfer activity"/>
    <property type="evidence" value="ECO:0007669"/>
    <property type="project" value="InterPro"/>
</dbReference>
<evidence type="ECO:0000313" key="6">
    <source>
        <dbReference type="Proteomes" id="UP000302218"/>
    </source>
</evidence>
<keyword evidence="2" id="KW-0186">Copper</keyword>
<evidence type="ECO:0000256" key="3">
    <source>
        <dbReference type="SAM" id="MobiDB-lite"/>
    </source>
</evidence>
<accession>A0A4P8WIL3</accession>
<evidence type="ECO:0000256" key="2">
    <source>
        <dbReference type="ARBA" id="ARBA00023008"/>
    </source>
</evidence>
<protein>
    <recommendedName>
        <fullName evidence="4">Blue (type 1) copper domain-containing protein</fullName>
    </recommendedName>
</protein>
<keyword evidence="1" id="KW-0479">Metal-binding</keyword>
<dbReference type="GO" id="GO:0005507">
    <property type="term" value="F:copper ion binding"/>
    <property type="evidence" value="ECO:0007669"/>
    <property type="project" value="InterPro"/>
</dbReference>
<dbReference type="Gene3D" id="2.60.40.420">
    <property type="entry name" value="Cupredoxins - blue copper proteins"/>
    <property type="match status" value="1"/>
</dbReference>
<evidence type="ECO:0000313" key="5">
    <source>
        <dbReference type="EMBL" id="QCS43297.1"/>
    </source>
</evidence>
<dbReference type="KEGG" id="nvr:FEJ81_13380"/>
<organism evidence="5 6">
    <name type="scientific">Natrinema versiforme</name>
    <dbReference type="NCBI Taxonomy" id="88724"/>
    <lineage>
        <taxon>Archaea</taxon>
        <taxon>Methanobacteriati</taxon>
        <taxon>Methanobacteriota</taxon>
        <taxon>Stenosarchaea group</taxon>
        <taxon>Halobacteria</taxon>
        <taxon>Halobacteriales</taxon>
        <taxon>Natrialbaceae</taxon>
        <taxon>Natrinema</taxon>
    </lineage>
</organism>
<dbReference type="InterPro" id="IPR008972">
    <property type="entry name" value="Cupredoxin"/>
</dbReference>
<evidence type="ECO:0000256" key="1">
    <source>
        <dbReference type="ARBA" id="ARBA00022723"/>
    </source>
</evidence>
<dbReference type="RefSeq" id="WP_138245760.1">
    <property type="nucleotide sequence ID" value="NZ_CP040330.1"/>
</dbReference>
<dbReference type="GeneID" id="40266283"/>
<feature type="domain" description="Blue (type 1) copper" evidence="4">
    <location>
        <begin position="304"/>
        <end position="372"/>
    </location>
</feature>
<dbReference type="EMBL" id="CP040330">
    <property type="protein sequence ID" value="QCS43297.1"/>
    <property type="molecule type" value="Genomic_DNA"/>
</dbReference>
<dbReference type="Pfam" id="PF00127">
    <property type="entry name" value="Copper-bind"/>
    <property type="match status" value="1"/>
</dbReference>
<feature type="region of interest" description="Disordered" evidence="3">
    <location>
        <begin position="30"/>
        <end position="54"/>
    </location>
</feature>
<proteinExistence type="predicted"/>
<reference evidence="6" key="1">
    <citation type="submission" date="2019-05" db="EMBL/GenBank/DDBJ databases">
        <title>Genome sequence and methylation pattern of the halophilic Archaeon Natrinema versiforme BOL5-4.</title>
        <authorList>
            <person name="DasSarma P."/>
            <person name="Anton B.P."/>
            <person name="DasSarma S.L."/>
            <person name="Martinez F.L."/>
            <person name="Guzman D."/>
            <person name="Roberts R.J."/>
            <person name="DasSarma S."/>
        </authorList>
    </citation>
    <scope>NUCLEOTIDE SEQUENCE [LARGE SCALE GENOMIC DNA]</scope>
    <source>
        <strain evidence="6">BOL5-4</strain>
    </source>
</reference>
<dbReference type="Pfam" id="PF24381">
    <property type="entry name" value="DUF7537"/>
    <property type="match status" value="1"/>
</dbReference>
<evidence type="ECO:0000259" key="4">
    <source>
        <dbReference type="Pfam" id="PF00127"/>
    </source>
</evidence>
<dbReference type="Proteomes" id="UP000302218">
    <property type="component" value="Chromosome"/>
</dbReference>